<evidence type="ECO:0000256" key="7">
    <source>
        <dbReference type="ARBA" id="ARBA00023237"/>
    </source>
</evidence>
<keyword evidence="10" id="KW-1185">Reference proteome</keyword>
<dbReference type="SUPFAM" id="SSF56954">
    <property type="entry name" value="Outer membrane efflux proteins (OEP)"/>
    <property type="match status" value="1"/>
</dbReference>
<keyword evidence="6" id="KW-0472">Membrane</keyword>
<keyword evidence="5" id="KW-0812">Transmembrane</keyword>
<evidence type="ECO:0000256" key="2">
    <source>
        <dbReference type="ARBA" id="ARBA00007613"/>
    </source>
</evidence>
<sequence>MKKSKVLFLIPFLICCFSNGVFAQDKWDLRRCVEYALANNLTVQQTSIQAEVAEVNGKQTRWAQYPTADFSTNTGLQWGRSIDPTTNQFTSNQLLFQGYNFSAGVTVFNWHRIRNNIIATDLGTDAAKMDVEKTKNDIALNVATYYLQVLLARQQINIASVQMQQTMEQLQVARKRVIAGAAPELDALTLEGQYATDSSNYITAMANADQNMLQLKQVLNIDAGKLFDIASPPVEQIPIEPILQLQPEAVFLIAMKNQPAQKANELRLKSLEIAVKANKAAMYPTISLGGSLGTNFSSANRKVTDVSLLGYTPNGDLVRLSGAEYPVYSPNVQISQSKKTFGERWDGWGTQINNNFRQSLGFSISVPINSGGIARFNYQRSKLDLKGGQVTKALIDQTLKNDIYKAYYSATAALEKFNAAKLTLEINRKSYDFAKKRFDLGLLNSFDLITSKNNMNRAEYDLTAAQFDYVFKMKVLEFYKGQGIKL</sequence>
<name>A0A4S8I0I5_9BACT</name>
<evidence type="ECO:0000313" key="9">
    <source>
        <dbReference type="EMBL" id="THU41460.1"/>
    </source>
</evidence>
<evidence type="ECO:0000256" key="1">
    <source>
        <dbReference type="ARBA" id="ARBA00004442"/>
    </source>
</evidence>
<protein>
    <submittedName>
        <fullName evidence="9">TolC family protein</fullName>
    </submittedName>
</protein>
<dbReference type="PANTHER" id="PTHR30026">
    <property type="entry name" value="OUTER MEMBRANE PROTEIN TOLC"/>
    <property type="match status" value="1"/>
</dbReference>
<dbReference type="Gene3D" id="1.20.1600.10">
    <property type="entry name" value="Outer membrane efflux proteins (OEP)"/>
    <property type="match status" value="1"/>
</dbReference>
<dbReference type="GO" id="GO:1990281">
    <property type="term" value="C:efflux pump complex"/>
    <property type="evidence" value="ECO:0007669"/>
    <property type="project" value="TreeGrafter"/>
</dbReference>
<dbReference type="GO" id="GO:0015562">
    <property type="term" value="F:efflux transmembrane transporter activity"/>
    <property type="evidence" value="ECO:0007669"/>
    <property type="project" value="InterPro"/>
</dbReference>
<feature type="chain" id="PRO_5020196419" evidence="8">
    <location>
        <begin position="24"/>
        <end position="486"/>
    </location>
</feature>
<dbReference type="InterPro" id="IPR051906">
    <property type="entry name" value="TolC-like"/>
</dbReference>
<comment type="subcellular location">
    <subcellularLocation>
        <location evidence="1">Cell outer membrane</location>
    </subcellularLocation>
</comment>
<dbReference type="Proteomes" id="UP000306918">
    <property type="component" value="Unassembled WGS sequence"/>
</dbReference>
<dbReference type="GO" id="GO:0009279">
    <property type="term" value="C:cell outer membrane"/>
    <property type="evidence" value="ECO:0007669"/>
    <property type="project" value="UniProtKB-SubCell"/>
</dbReference>
<dbReference type="EMBL" id="STFF01000001">
    <property type="protein sequence ID" value="THU41460.1"/>
    <property type="molecule type" value="Genomic_DNA"/>
</dbReference>
<comment type="caution">
    <text evidence="9">The sequence shown here is derived from an EMBL/GenBank/DDBJ whole genome shotgun (WGS) entry which is preliminary data.</text>
</comment>
<keyword evidence="8" id="KW-0732">Signal</keyword>
<keyword evidence="3" id="KW-0813">Transport</keyword>
<keyword evidence="7" id="KW-0998">Cell outer membrane</keyword>
<dbReference type="Pfam" id="PF02321">
    <property type="entry name" value="OEP"/>
    <property type="match status" value="2"/>
</dbReference>
<evidence type="ECO:0000256" key="6">
    <source>
        <dbReference type="ARBA" id="ARBA00023136"/>
    </source>
</evidence>
<comment type="similarity">
    <text evidence="2">Belongs to the outer membrane factor (OMF) (TC 1.B.17) family.</text>
</comment>
<evidence type="ECO:0000256" key="8">
    <source>
        <dbReference type="SAM" id="SignalP"/>
    </source>
</evidence>
<evidence type="ECO:0000256" key="5">
    <source>
        <dbReference type="ARBA" id="ARBA00022692"/>
    </source>
</evidence>
<dbReference type="OrthoDB" id="9811587at2"/>
<accession>A0A4S8I0I5</accession>
<dbReference type="AlphaFoldDB" id="A0A4S8I0I5"/>
<dbReference type="RefSeq" id="WP_136575950.1">
    <property type="nucleotide sequence ID" value="NZ_STFF01000001.1"/>
</dbReference>
<evidence type="ECO:0000313" key="10">
    <source>
        <dbReference type="Proteomes" id="UP000306918"/>
    </source>
</evidence>
<feature type="signal peptide" evidence="8">
    <location>
        <begin position="1"/>
        <end position="23"/>
    </location>
</feature>
<evidence type="ECO:0000256" key="3">
    <source>
        <dbReference type="ARBA" id="ARBA00022448"/>
    </source>
</evidence>
<gene>
    <name evidence="9" type="ORF">FAM09_04955</name>
</gene>
<organism evidence="9 10">
    <name type="scientific">Niastella caeni</name>
    <dbReference type="NCBI Taxonomy" id="2569763"/>
    <lineage>
        <taxon>Bacteria</taxon>
        <taxon>Pseudomonadati</taxon>
        <taxon>Bacteroidota</taxon>
        <taxon>Chitinophagia</taxon>
        <taxon>Chitinophagales</taxon>
        <taxon>Chitinophagaceae</taxon>
        <taxon>Niastella</taxon>
    </lineage>
</organism>
<dbReference type="GO" id="GO:0015288">
    <property type="term" value="F:porin activity"/>
    <property type="evidence" value="ECO:0007669"/>
    <property type="project" value="TreeGrafter"/>
</dbReference>
<evidence type="ECO:0000256" key="4">
    <source>
        <dbReference type="ARBA" id="ARBA00022452"/>
    </source>
</evidence>
<dbReference type="InterPro" id="IPR003423">
    <property type="entry name" value="OMP_efflux"/>
</dbReference>
<proteinExistence type="inferred from homology"/>
<dbReference type="PANTHER" id="PTHR30026:SF20">
    <property type="entry name" value="OUTER MEMBRANE PROTEIN TOLC"/>
    <property type="match status" value="1"/>
</dbReference>
<reference evidence="9 10" key="1">
    <citation type="submission" date="2019-04" db="EMBL/GenBank/DDBJ databases">
        <title>Niastella caeni sp. nov., isolated from activated sludge.</title>
        <authorList>
            <person name="Sheng M."/>
        </authorList>
    </citation>
    <scope>NUCLEOTIDE SEQUENCE [LARGE SCALE GENOMIC DNA]</scope>
    <source>
        <strain evidence="9 10">HX-2-15</strain>
    </source>
</reference>
<keyword evidence="4" id="KW-1134">Transmembrane beta strand</keyword>